<proteinExistence type="predicted"/>
<reference evidence="2" key="1">
    <citation type="journal article" date="2019" name="Int. J. Syst. Evol. Microbiol.">
        <title>The Global Catalogue of Microorganisms (GCM) 10K type strain sequencing project: providing services to taxonomists for standard genome sequencing and annotation.</title>
        <authorList>
            <consortium name="The Broad Institute Genomics Platform"/>
            <consortium name="The Broad Institute Genome Sequencing Center for Infectious Disease"/>
            <person name="Wu L."/>
            <person name="Ma J."/>
        </authorList>
    </citation>
    <scope>NUCLEOTIDE SEQUENCE [LARGE SCALE GENOMIC DNA]</scope>
    <source>
        <strain evidence="2">CGMCC 4.7396</strain>
    </source>
</reference>
<keyword evidence="2" id="KW-1185">Reference proteome</keyword>
<dbReference type="EMBL" id="JBHRWO010000004">
    <property type="protein sequence ID" value="MFC3491705.1"/>
    <property type="molecule type" value="Genomic_DNA"/>
</dbReference>
<evidence type="ECO:0000313" key="1">
    <source>
        <dbReference type="EMBL" id="MFC3491705.1"/>
    </source>
</evidence>
<gene>
    <name evidence="1" type="ORF">ACFO8M_04285</name>
</gene>
<dbReference type="Proteomes" id="UP001595712">
    <property type="component" value="Unassembled WGS sequence"/>
</dbReference>
<sequence length="73" mass="8077">MDVGRSRTVLFTLHSRAREDHFHAGAAREALEFPVATALTTAVEARPTGAHWRLIGYGKRLTLADIAHRSELP</sequence>
<evidence type="ECO:0000313" key="2">
    <source>
        <dbReference type="Proteomes" id="UP001595712"/>
    </source>
</evidence>
<accession>A0ABV7PT98</accession>
<comment type="caution">
    <text evidence="1">The sequence shown here is derived from an EMBL/GenBank/DDBJ whole genome shotgun (WGS) entry which is preliminary data.</text>
</comment>
<organism evidence="1 2">
    <name type="scientific">Glycomyces rhizosphaerae</name>
    <dbReference type="NCBI Taxonomy" id="2054422"/>
    <lineage>
        <taxon>Bacteria</taxon>
        <taxon>Bacillati</taxon>
        <taxon>Actinomycetota</taxon>
        <taxon>Actinomycetes</taxon>
        <taxon>Glycomycetales</taxon>
        <taxon>Glycomycetaceae</taxon>
        <taxon>Glycomyces</taxon>
    </lineage>
</organism>
<protein>
    <submittedName>
        <fullName evidence="1">Uncharacterized protein</fullName>
    </submittedName>
</protein>
<name>A0ABV7PT98_9ACTN</name>